<comment type="caution">
    <text evidence="1">The sequence shown here is derived from an EMBL/GenBank/DDBJ whole genome shotgun (WGS) entry which is preliminary data.</text>
</comment>
<dbReference type="RefSeq" id="WP_168449802.1">
    <property type="nucleotide sequence ID" value="NZ_JAAWWK010000002.1"/>
</dbReference>
<evidence type="ECO:0000313" key="1">
    <source>
        <dbReference type="EMBL" id="NKI17292.1"/>
    </source>
</evidence>
<accession>A0ABX1GFY0</accession>
<gene>
    <name evidence="1" type="ORF">HCU74_07650</name>
</gene>
<dbReference type="Proteomes" id="UP000765845">
    <property type="component" value="Unassembled WGS sequence"/>
</dbReference>
<proteinExistence type="predicted"/>
<evidence type="ECO:0000313" key="2">
    <source>
        <dbReference type="Proteomes" id="UP000765845"/>
    </source>
</evidence>
<reference evidence="1 2" key="1">
    <citation type="submission" date="2020-04" db="EMBL/GenBank/DDBJ databases">
        <authorList>
            <person name="Yoon J."/>
        </authorList>
    </citation>
    <scope>NUCLEOTIDE SEQUENCE [LARGE SCALE GENOMIC DNA]</scope>
    <source>
        <strain evidence="1 2">KMU-166</strain>
    </source>
</reference>
<name>A0ABX1GFY0_9GAMM</name>
<protein>
    <submittedName>
        <fullName evidence="1">Uncharacterized protein</fullName>
    </submittedName>
</protein>
<keyword evidence="2" id="KW-1185">Reference proteome</keyword>
<sequence>MASYFQLLSTDLAELKKAPCLAQHVFQQRYGASLVDDDGREIPISNDAIDKCLQALAGSNDEFICVLARRSGH</sequence>
<organism evidence="1 2">
    <name type="scientific">Spongiibacter thalassae</name>
    <dbReference type="NCBI Taxonomy" id="2721624"/>
    <lineage>
        <taxon>Bacteria</taxon>
        <taxon>Pseudomonadati</taxon>
        <taxon>Pseudomonadota</taxon>
        <taxon>Gammaproteobacteria</taxon>
        <taxon>Cellvibrionales</taxon>
        <taxon>Spongiibacteraceae</taxon>
        <taxon>Spongiibacter</taxon>
    </lineage>
</organism>
<dbReference type="EMBL" id="JAAWWK010000002">
    <property type="protein sequence ID" value="NKI17292.1"/>
    <property type="molecule type" value="Genomic_DNA"/>
</dbReference>